<reference evidence="2" key="1">
    <citation type="journal article" date="2021" name="Microb. Physiol.">
        <title>Proteogenomic Insights into the Physiology of Marine, Sulfate-Reducing, Filamentous Desulfonema limicola and Desulfonema magnum.</title>
        <authorList>
            <person name="Schnaars V."/>
            <person name="Wohlbrand L."/>
            <person name="Scheve S."/>
            <person name="Hinrichs C."/>
            <person name="Reinhardt R."/>
            <person name="Rabus R."/>
        </authorList>
    </citation>
    <scope>NUCLEOTIDE SEQUENCE</scope>
    <source>
        <strain evidence="2">4be13</strain>
    </source>
</reference>
<dbReference type="Proteomes" id="UP000663722">
    <property type="component" value="Chromosome"/>
</dbReference>
<dbReference type="Pfam" id="PF13614">
    <property type="entry name" value="AAA_31"/>
    <property type="match status" value="1"/>
</dbReference>
<dbReference type="AlphaFoldDB" id="A0A975BM10"/>
<evidence type="ECO:0000313" key="2">
    <source>
        <dbReference type="EMBL" id="QTA88027.1"/>
    </source>
</evidence>
<dbReference type="KEGG" id="dmm:dnm_040670"/>
<dbReference type="Gene3D" id="3.40.50.300">
    <property type="entry name" value="P-loop containing nucleotide triphosphate hydrolases"/>
    <property type="match status" value="1"/>
</dbReference>
<feature type="domain" description="AAA" evidence="1">
    <location>
        <begin position="3"/>
        <end position="178"/>
    </location>
</feature>
<dbReference type="InterPro" id="IPR050678">
    <property type="entry name" value="DNA_Partitioning_ATPase"/>
</dbReference>
<evidence type="ECO:0000259" key="1">
    <source>
        <dbReference type="Pfam" id="PF13614"/>
    </source>
</evidence>
<dbReference type="FunFam" id="3.40.50.300:FF:000285">
    <property type="entry name" value="Sporulation initiation inhibitor Soj"/>
    <property type="match status" value="1"/>
</dbReference>
<dbReference type="EMBL" id="CP061800">
    <property type="protein sequence ID" value="QTA88027.1"/>
    <property type="molecule type" value="Genomic_DNA"/>
</dbReference>
<dbReference type="InterPro" id="IPR027417">
    <property type="entry name" value="P-loop_NTPase"/>
</dbReference>
<dbReference type="RefSeq" id="WP_207682975.1">
    <property type="nucleotide sequence ID" value="NZ_CP061800.1"/>
</dbReference>
<dbReference type="PANTHER" id="PTHR13696">
    <property type="entry name" value="P-LOOP CONTAINING NUCLEOSIDE TRIPHOSPHATE HYDROLASE"/>
    <property type="match status" value="1"/>
</dbReference>
<dbReference type="InterPro" id="IPR025669">
    <property type="entry name" value="AAA_dom"/>
</dbReference>
<organism evidence="2 3">
    <name type="scientific">Desulfonema magnum</name>
    <dbReference type="NCBI Taxonomy" id="45655"/>
    <lineage>
        <taxon>Bacteria</taxon>
        <taxon>Pseudomonadati</taxon>
        <taxon>Thermodesulfobacteriota</taxon>
        <taxon>Desulfobacteria</taxon>
        <taxon>Desulfobacterales</taxon>
        <taxon>Desulfococcaceae</taxon>
        <taxon>Desulfonema</taxon>
    </lineage>
</organism>
<proteinExistence type="predicted"/>
<protein>
    <submittedName>
        <fullName evidence="2">AAA ATPase-like domain-containing protein</fullName>
    </submittedName>
</protein>
<keyword evidence="3" id="KW-1185">Reference proteome</keyword>
<dbReference type="CDD" id="cd02042">
    <property type="entry name" value="ParAB_family"/>
    <property type="match status" value="1"/>
</dbReference>
<sequence length="256" mass="28176">MTRFIIFANRKGGCGKTTTAVNVAHALAKKEKKILLVDVDPQAHASLSVGNAPGIQYPTIFHLLRGEVSLKHAIVRTHLDGVSLIPSSRDLIAFETEFSSQKRSEMLLSEKLTGDIGDFDYLIFDPPPTAGLLTISALAAAQEVYIPMQMHFLNLEGLAEMVRLVYDVNAAWNPNLRMEGIIPTFFNKTTRIAKEIADDIIRHFGKDRLFPGIRMNISLSEAPGHGKSIFEYAPGSTGASDYMKLADKIDSVNSYP</sequence>
<gene>
    <name evidence="2" type="ORF">dnm_040670</name>
</gene>
<name>A0A975BM10_9BACT</name>
<accession>A0A975BM10</accession>
<dbReference type="SUPFAM" id="SSF52540">
    <property type="entry name" value="P-loop containing nucleoside triphosphate hydrolases"/>
    <property type="match status" value="1"/>
</dbReference>
<evidence type="ECO:0000313" key="3">
    <source>
        <dbReference type="Proteomes" id="UP000663722"/>
    </source>
</evidence>
<dbReference type="PANTHER" id="PTHR13696:SF52">
    <property type="entry name" value="PARA FAMILY PROTEIN CT_582"/>
    <property type="match status" value="1"/>
</dbReference>